<protein>
    <submittedName>
        <fullName evidence="5">AraC family transcriptional regulator</fullName>
    </submittedName>
</protein>
<dbReference type="InterPro" id="IPR009057">
    <property type="entry name" value="Homeodomain-like_sf"/>
</dbReference>
<comment type="caution">
    <text evidence="5">The sequence shown here is derived from an EMBL/GenBank/DDBJ whole genome shotgun (WGS) entry which is preliminary data.</text>
</comment>
<organism evidence="5 6">
    <name type="scientific">Flavobacterium chungangense</name>
    <dbReference type="NCBI Taxonomy" id="554283"/>
    <lineage>
        <taxon>Bacteria</taxon>
        <taxon>Pseudomonadati</taxon>
        <taxon>Bacteroidota</taxon>
        <taxon>Flavobacteriia</taxon>
        <taxon>Flavobacteriales</taxon>
        <taxon>Flavobacteriaceae</taxon>
        <taxon>Flavobacterium</taxon>
    </lineage>
</organism>
<feature type="domain" description="HTH araC/xylS-type" evidence="4">
    <location>
        <begin position="198"/>
        <end position="301"/>
    </location>
</feature>
<evidence type="ECO:0000313" key="6">
    <source>
        <dbReference type="Proteomes" id="UP000556700"/>
    </source>
</evidence>
<dbReference type="GO" id="GO:0003700">
    <property type="term" value="F:DNA-binding transcription factor activity"/>
    <property type="evidence" value="ECO:0007669"/>
    <property type="project" value="InterPro"/>
</dbReference>
<keyword evidence="6" id="KW-1185">Reference proteome</keyword>
<dbReference type="SMART" id="SM00342">
    <property type="entry name" value="HTH_ARAC"/>
    <property type="match status" value="1"/>
</dbReference>
<dbReference type="PANTHER" id="PTHR43280">
    <property type="entry name" value="ARAC-FAMILY TRANSCRIPTIONAL REGULATOR"/>
    <property type="match status" value="1"/>
</dbReference>
<keyword evidence="1" id="KW-0805">Transcription regulation</keyword>
<dbReference type="InterPro" id="IPR020449">
    <property type="entry name" value="Tscrpt_reg_AraC-type_HTH"/>
</dbReference>
<reference evidence="5 6" key="1">
    <citation type="submission" date="2020-06" db="EMBL/GenBank/DDBJ databases">
        <authorList>
            <person name="Criscuolo A."/>
        </authorList>
    </citation>
    <scope>NUCLEOTIDE SEQUENCE [LARGE SCALE GENOMIC DNA]</scope>
    <source>
        <strain evidence="6">CIP 110025</strain>
    </source>
</reference>
<evidence type="ECO:0000313" key="5">
    <source>
        <dbReference type="EMBL" id="CAD0002995.1"/>
    </source>
</evidence>
<name>A0A6V6YU32_9FLAO</name>
<accession>A0A6V6YU32</accession>
<evidence type="ECO:0000256" key="1">
    <source>
        <dbReference type="ARBA" id="ARBA00023015"/>
    </source>
</evidence>
<dbReference type="EMBL" id="CAIJDO010000103">
    <property type="protein sequence ID" value="CAD0002995.1"/>
    <property type="molecule type" value="Genomic_DNA"/>
</dbReference>
<sequence length="303" mass="35022">MAKEEKSVTIINSVSELHRMLKLPPPKNTLISLINHKDEVPQDQTVERLVLNFYQICIKRNFKGQFKYGRNYYDFDKGTMTFSAPQQVISVDQGDEKDNEGWSLLFHPDLIRNYPLGKNIKNYGFFSYEVNEALHLSDDEEQLIEGLVSNIVTEYESRIDNLSADVIVSNLELLLNYCNRFYSRQFITRKMANNDVLTRFEMALNKHFEDDAITGLPTVHSLASEMGISSSYLSDMLRTLTGQNTQHHIHEKLIEKAKENLATTNLSVSEIAFKLGFEYPQSFSKLFKSKMDITPLEYRQSYS</sequence>
<proteinExistence type="predicted"/>
<dbReference type="PROSITE" id="PS01124">
    <property type="entry name" value="HTH_ARAC_FAMILY_2"/>
    <property type="match status" value="1"/>
</dbReference>
<dbReference type="SUPFAM" id="SSF46689">
    <property type="entry name" value="Homeodomain-like"/>
    <property type="match status" value="1"/>
</dbReference>
<dbReference type="AlphaFoldDB" id="A0A6V6YU32"/>
<keyword evidence="2" id="KW-0238">DNA-binding</keyword>
<dbReference type="InterPro" id="IPR018060">
    <property type="entry name" value="HTH_AraC"/>
</dbReference>
<dbReference type="PRINTS" id="PR00032">
    <property type="entry name" value="HTHARAC"/>
</dbReference>
<dbReference type="GO" id="GO:0043565">
    <property type="term" value="F:sequence-specific DNA binding"/>
    <property type="evidence" value="ECO:0007669"/>
    <property type="project" value="InterPro"/>
</dbReference>
<evidence type="ECO:0000259" key="4">
    <source>
        <dbReference type="PROSITE" id="PS01124"/>
    </source>
</evidence>
<dbReference type="PANTHER" id="PTHR43280:SF32">
    <property type="entry name" value="TRANSCRIPTIONAL REGULATORY PROTEIN"/>
    <property type="match status" value="1"/>
</dbReference>
<evidence type="ECO:0000256" key="2">
    <source>
        <dbReference type="ARBA" id="ARBA00023125"/>
    </source>
</evidence>
<evidence type="ECO:0000256" key="3">
    <source>
        <dbReference type="ARBA" id="ARBA00023163"/>
    </source>
</evidence>
<dbReference type="Pfam" id="PF12833">
    <property type="entry name" value="HTH_18"/>
    <property type="match status" value="1"/>
</dbReference>
<keyword evidence="3" id="KW-0804">Transcription</keyword>
<dbReference type="RefSeq" id="WP_031455800.1">
    <property type="nucleotide sequence ID" value="NZ_CAIJDO010000103.1"/>
</dbReference>
<gene>
    <name evidence="5" type="ORF">FLACHUCJ7_01199</name>
</gene>
<dbReference type="Gene3D" id="1.10.10.60">
    <property type="entry name" value="Homeodomain-like"/>
    <property type="match status" value="1"/>
</dbReference>
<dbReference type="Proteomes" id="UP000556700">
    <property type="component" value="Unassembled WGS sequence"/>
</dbReference>